<evidence type="ECO:0000256" key="7">
    <source>
        <dbReference type="SAM" id="Phobius"/>
    </source>
</evidence>
<organism evidence="9 10">
    <name type="scientific">Microtus ochrogaster</name>
    <name type="common">Prairie vole</name>
    <dbReference type="NCBI Taxonomy" id="79684"/>
    <lineage>
        <taxon>Eukaryota</taxon>
        <taxon>Metazoa</taxon>
        <taxon>Chordata</taxon>
        <taxon>Craniata</taxon>
        <taxon>Vertebrata</taxon>
        <taxon>Euteleostomi</taxon>
        <taxon>Mammalia</taxon>
        <taxon>Eutheria</taxon>
        <taxon>Euarchontoglires</taxon>
        <taxon>Glires</taxon>
        <taxon>Rodentia</taxon>
        <taxon>Myomorpha</taxon>
        <taxon>Muroidea</taxon>
        <taxon>Cricetidae</taxon>
        <taxon>Arvicolinae</taxon>
        <taxon>Microtus</taxon>
    </lineage>
</organism>
<keyword evidence="2 5" id="KW-0812">Transmembrane</keyword>
<dbReference type="GO" id="GO:0016020">
    <property type="term" value="C:membrane"/>
    <property type="evidence" value="ECO:0007669"/>
    <property type="project" value="UniProtKB-SubCell"/>
</dbReference>
<sequence>MAAPAPPPAPPPGPEPGTAPPPQNQPKDDVGTRKGFRRYKWEFKDSNKEFWTMGHAEVKILCLGCMIAGIKLFETVATHPILILLLTMEVSIFTFFIFLYSFALNRYILFVYWPITDLFNDLFSCVFLVGGVVFATKARRVMPKPYLIAVILMGVAAIFVFIDLFLQRQHLKGTRIRKDALADTGLQKLLETDNKTENKTDNKPGPKLQRSLDTHNWLAFPRVQLLRVLLLPMGCGLPWIPLL</sequence>
<feature type="transmembrane region" description="Helical" evidence="7">
    <location>
        <begin position="81"/>
        <end position="103"/>
    </location>
</feature>
<dbReference type="Proteomes" id="UP000710432">
    <property type="component" value="Unassembled WGS sequence"/>
</dbReference>
<dbReference type="PROSITE" id="PS51225">
    <property type="entry name" value="MARVEL"/>
    <property type="match status" value="1"/>
</dbReference>
<evidence type="ECO:0000256" key="3">
    <source>
        <dbReference type="ARBA" id="ARBA00022989"/>
    </source>
</evidence>
<evidence type="ECO:0000256" key="6">
    <source>
        <dbReference type="SAM" id="MobiDB-lite"/>
    </source>
</evidence>
<evidence type="ECO:0000256" key="2">
    <source>
        <dbReference type="ARBA" id="ARBA00022692"/>
    </source>
</evidence>
<gene>
    <name evidence="9" type="ORF">LTLLF_186290</name>
</gene>
<evidence type="ECO:0000313" key="9">
    <source>
        <dbReference type="EMBL" id="KAH0503701.1"/>
    </source>
</evidence>
<feature type="transmembrane region" description="Helical" evidence="7">
    <location>
        <begin position="146"/>
        <end position="166"/>
    </location>
</feature>
<feature type="transmembrane region" description="Helical" evidence="7">
    <location>
        <begin position="110"/>
        <end position="134"/>
    </location>
</feature>
<feature type="region of interest" description="Disordered" evidence="6">
    <location>
        <begin position="1"/>
        <end position="32"/>
    </location>
</feature>
<dbReference type="AlphaFoldDB" id="A0A8J6G3A7"/>
<evidence type="ECO:0000256" key="5">
    <source>
        <dbReference type="PROSITE-ProRule" id="PRU00581"/>
    </source>
</evidence>
<protein>
    <submittedName>
        <fullName evidence="9">CKLF-like MARVEL transmembrane domain-containing protein 2</fullName>
    </submittedName>
</protein>
<accession>A0A8J6G3A7</accession>
<feature type="domain" description="MARVEL" evidence="8">
    <location>
        <begin position="50"/>
        <end position="172"/>
    </location>
</feature>
<reference evidence="9" key="1">
    <citation type="submission" date="2020-03" db="EMBL/GenBank/DDBJ databases">
        <title>Studies in the Genomics of Life Span.</title>
        <authorList>
            <person name="Glass D."/>
        </authorList>
    </citation>
    <scope>NUCLEOTIDE SEQUENCE</scope>
    <source>
        <strain evidence="9">LTLLF</strain>
        <tissue evidence="9">Muscle</tissue>
    </source>
</reference>
<feature type="compositionally biased region" description="Pro residues" evidence="6">
    <location>
        <begin position="1"/>
        <end position="24"/>
    </location>
</feature>
<comment type="caution">
    <text evidence="9">The sequence shown here is derived from an EMBL/GenBank/DDBJ whole genome shotgun (WGS) entry which is preliminary data.</text>
</comment>
<keyword evidence="3 7" id="KW-1133">Transmembrane helix</keyword>
<evidence type="ECO:0000256" key="1">
    <source>
        <dbReference type="ARBA" id="ARBA00004141"/>
    </source>
</evidence>
<comment type="subcellular location">
    <subcellularLocation>
        <location evidence="1">Membrane</location>
        <topology evidence="1">Multi-pass membrane protein</topology>
    </subcellularLocation>
</comment>
<dbReference type="InterPro" id="IPR008253">
    <property type="entry name" value="Marvel"/>
</dbReference>
<evidence type="ECO:0000256" key="4">
    <source>
        <dbReference type="ARBA" id="ARBA00023136"/>
    </source>
</evidence>
<evidence type="ECO:0000259" key="8">
    <source>
        <dbReference type="PROSITE" id="PS51225"/>
    </source>
</evidence>
<name>A0A8J6G3A7_MICOH</name>
<dbReference type="EMBL" id="JAATJU010025423">
    <property type="protein sequence ID" value="KAH0503701.1"/>
    <property type="molecule type" value="Genomic_DNA"/>
</dbReference>
<keyword evidence="4 5" id="KW-0472">Membrane</keyword>
<proteinExistence type="predicted"/>
<evidence type="ECO:0000313" key="10">
    <source>
        <dbReference type="Proteomes" id="UP000710432"/>
    </source>
</evidence>